<dbReference type="Pfam" id="PF25273">
    <property type="entry name" value="DUF7869"/>
    <property type="match status" value="1"/>
</dbReference>
<accession>A0ABN8PCM2</accession>
<feature type="transmembrane region" description="Helical" evidence="1">
    <location>
        <begin position="90"/>
        <end position="108"/>
    </location>
</feature>
<comment type="caution">
    <text evidence="3">The sequence shown here is derived from an EMBL/GenBank/DDBJ whole genome shotgun (WGS) entry which is preliminary data.</text>
</comment>
<evidence type="ECO:0000313" key="3">
    <source>
        <dbReference type="EMBL" id="CAH3138069.1"/>
    </source>
</evidence>
<sequence>MDQSKTNLPHANCLSKDETNHFLRTHVTGAISHGNERVFSFIDLMRWPNDSNVTLNVPLRIFIEIAEEGQLPPYLFLQMDNSNSECKNRYILGFCVLLVYLSFLMVGHTHEDVVQFFSRISKRLRRIDSMTLQGLLENIRQAHTPEAETQVLDFLFDIKKWIEPCLKHIKNHI</sequence>
<keyword evidence="1" id="KW-0812">Transmembrane</keyword>
<dbReference type="PANTHER" id="PTHR33153">
    <property type="entry name" value="MYND-TYPE DOMAIN-CONTAINING PROTEIN"/>
    <property type="match status" value="1"/>
</dbReference>
<dbReference type="PANTHER" id="PTHR33153:SF3">
    <property type="entry name" value="TRAFFICKING PROTEIN PARTICLE COMPLEX SUBUNIT 11 DOMAIN-CONTAINING PROTEIN"/>
    <property type="match status" value="1"/>
</dbReference>
<evidence type="ECO:0000313" key="4">
    <source>
        <dbReference type="Proteomes" id="UP001159405"/>
    </source>
</evidence>
<dbReference type="InterPro" id="IPR057191">
    <property type="entry name" value="DUF7869"/>
</dbReference>
<dbReference type="EMBL" id="CALNXK010000060">
    <property type="protein sequence ID" value="CAH3138069.1"/>
    <property type="molecule type" value="Genomic_DNA"/>
</dbReference>
<name>A0ABN8PCM2_9CNID</name>
<feature type="domain" description="DUF7869" evidence="2">
    <location>
        <begin position="16"/>
        <end position="172"/>
    </location>
</feature>
<organism evidence="3 4">
    <name type="scientific">Porites lobata</name>
    <dbReference type="NCBI Taxonomy" id="104759"/>
    <lineage>
        <taxon>Eukaryota</taxon>
        <taxon>Metazoa</taxon>
        <taxon>Cnidaria</taxon>
        <taxon>Anthozoa</taxon>
        <taxon>Hexacorallia</taxon>
        <taxon>Scleractinia</taxon>
        <taxon>Fungiina</taxon>
        <taxon>Poritidae</taxon>
        <taxon>Porites</taxon>
    </lineage>
</organism>
<keyword evidence="4" id="KW-1185">Reference proteome</keyword>
<gene>
    <name evidence="3" type="ORF">PLOB_00039939</name>
</gene>
<keyword evidence="1" id="KW-0472">Membrane</keyword>
<reference evidence="3 4" key="1">
    <citation type="submission" date="2022-05" db="EMBL/GenBank/DDBJ databases">
        <authorList>
            <consortium name="Genoscope - CEA"/>
            <person name="William W."/>
        </authorList>
    </citation>
    <scope>NUCLEOTIDE SEQUENCE [LARGE SCALE GENOMIC DNA]</scope>
</reference>
<evidence type="ECO:0000256" key="1">
    <source>
        <dbReference type="SAM" id="Phobius"/>
    </source>
</evidence>
<evidence type="ECO:0000259" key="2">
    <source>
        <dbReference type="Pfam" id="PF25273"/>
    </source>
</evidence>
<protein>
    <recommendedName>
        <fullName evidence="2">DUF7869 domain-containing protein</fullName>
    </recommendedName>
</protein>
<proteinExistence type="predicted"/>
<dbReference type="Proteomes" id="UP001159405">
    <property type="component" value="Unassembled WGS sequence"/>
</dbReference>
<keyword evidence="1" id="KW-1133">Transmembrane helix</keyword>